<accession>A0ABS7AUF9</accession>
<proteinExistence type="predicted"/>
<gene>
    <name evidence="2" type="ORF">KYD98_17525</name>
</gene>
<evidence type="ECO:0000313" key="3">
    <source>
        <dbReference type="Proteomes" id="UP001519921"/>
    </source>
</evidence>
<name>A0ABS7AUF9_9CLOT</name>
<feature type="transmembrane region" description="Helical" evidence="1">
    <location>
        <begin position="18"/>
        <end position="36"/>
    </location>
</feature>
<protein>
    <recommendedName>
        <fullName evidence="4">DUF304 domain-containing protein</fullName>
    </recommendedName>
</protein>
<reference evidence="2 3" key="1">
    <citation type="submission" date="2021-07" db="EMBL/GenBank/DDBJ databases">
        <title>Clostridium weizhouense sp. nov., an anaerobic bacterium isolated from activated sludge of Petroleum wastewater.</title>
        <authorList>
            <person name="Li Q."/>
        </authorList>
    </citation>
    <scope>NUCLEOTIDE SEQUENCE [LARGE SCALE GENOMIC DNA]</scope>
    <source>
        <strain evidence="2 3">YB-6</strain>
    </source>
</reference>
<sequence>MESIELPYIIKPIIIKKYIVILYLIIFIMILFASVHTGKFDSVMFISQSIIMSLTLYISYKVTFRTIEVKNDSYTYKGLTKAITVDYKSISRIGILVRKGKNNSYSLILVGKENWQISNIEKYRKKDIEFLIDSISIKNNEIAKISDEFKKNNLIEVNWIHDKN</sequence>
<evidence type="ECO:0008006" key="4">
    <source>
        <dbReference type="Google" id="ProtNLM"/>
    </source>
</evidence>
<evidence type="ECO:0000256" key="1">
    <source>
        <dbReference type="SAM" id="Phobius"/>
    </source>
</evidence>
<dbReference type="EMBL" id="JAHXPT010000022">
    <property type="protein sequence ID" value="MBW6411883.1"/>
    <property type="molecule type" value="Genomic_DNA"/>
</dbReference>
<keyword evidence="1" id="KW-0812">Transmembrane</keyword>
<keyword evidence="1" id="KW-0472">Membrane</keyword>
<keyword evidence="1" id="KW-1133">Transmembrane helix</keyword>
<organism evidence="2 3">
    <name type="scientific">Clostridium weizhouense</name>
    <dbReference type="NCBI Taxonomy" id="2859781"/>
    <lineage>
        <taxon>Bacteria</taxon>
        <taxon>Bacillati</taxon>
        <taxon>Bacillota</taxon>
        <taxon>Clostridia</taxon>
        <taxon>Eubacteriales</taxon>
        <taxon>Clostridiaceae</taxon>
        <taxon>Clostridium</taxon>
    </lineage>
</organism>
<evidence type="ECO:0000313" key="2">
    <source>
        <dbReference type="EMBL" id="MBW6411883.1"/>
    </source>
</evidence>
<feature type="transmembrane region" description="Helical" evidence="1">
    <location>
        <begin position="42"/>
        <end position="60"/>
    </location>
</feature>
<dbReference type="Proteomes" id="UP001519921">
    <property type="component" value="Unassembled WGS sequence"/>
</dbReference>
<comment type="caution">
    <text evidence="2">The sequence shown here is derived from an EMBL/GenBank/DDBJ whole genome shotgun (WGS) entry which is preliminary data.</text>
</comment>
<dbReference type="RefSeq" id="WP_219781346.1">
    <property type="nucleotide sequence ID" value="NZ_JAHXPT010000022.1"/>
</dbReference>
<keyword evidence="3" id="KW-1185">Reference proteome</keyword>